<dbReference type="Pfam" id="PF01243">
    <property type="entry name" value="PNPOx_N"/>
    <property type="match status" value="1"/>
</dbReference>
<dbReference type="PANTHER" id="PTHR35176:SF6">
    <property type="entry name" value="HEME OXYGENASE HI_0854-RELATED"/>
    <property type="match status" value="1"/>
</dbReference>
<gene>
    <name evidence="3" type="ORF">PITCH_A930011</name>
</gene>
<dbReference type="InterPro" id="IPR011576">
    <property type="entry name" value="Pyridox_Oxase_N"/>
</dbReference>
<dbReference type="GO" id="GO:0070967">
    <property type="term" value="F:coenzyme F420 binding"/>
    <property type="evidence" value="ECO:0007669"/>
    <property type="project" value="TreeGrafter"/>
</dbReference>
<feature type="domain" description="Pyridoxamine 5'-phosphate oxidase N-terminal" evidence="2">
    <location>
        <begin position="13"/>
        <end position="109"/>
    </location>
</feature>
<keyword evidence="1" id="KW-0560">Oxidoreductase</keyword>
<dbReference type="InterPro" id="IPR012349">
    <property type="entry name" value="Split_barrel_FMN-bd"/>
</dbReference>
<protein>
    <submittedName>
        <fullName evidence="3">Pyridoxamine 5'-phosphate oxidase family protein</fullName>
    </submittedName>
</protein>
<name>A0A445N416_9BACT</name>
<dbReference type="PANTHER" id="PTHR35176">
    <property type="entry name" value="HEME OXYGENASE HI_0854-RELATED"/>
    <property type="match status" value="1"/>
</dbReference>
<proteinExistence type="predicted"/>
<reference evidence="3" key="1">
    <citation type="submission" date="2018-01" db="EMBL/GenBank/DDBJ databases">
        <authorList>
            <person name="Regsiter A."/>
            <person name="William W."/>
        </authorList>
    </citation>
    <scope>NUCLEOTIDE SEQUENCE</scope>
    <source>
        <strain evidence="3">TRIP AH-1</strain>
    </source>
</reference>
<dbReference type="GO" id="GO:0016627">
    <property type="term" value="F:oxidoreductase activity, acting on the CH-CH group of donors"/>
    <property type="evidence" value="ECO:0007669"/>
    <property type="project" value="TreeGrafter"/>
</dbReference>
<dbReference type="AlphaFoldDB" id="A0A445N416"/>
<dbReference type="GO" id="GO:0005829">
    <property type="term" value="C:cytosol"/>
    <property type="evidence" value="ECO:0007669"/>
    <property type="project" value="TreeGrafter"/>
</dbReference>
<organism evidence="3">
    <name type="scientific">uncultured Desulfobacterium sp</name>
    <dbReference type="NCBI Taxonomy" id="201089"/>
    <lineage>
        <taxon>Bacteria</taxon>
        <taxon>Pseudomonadati</taxon>
        <taxon>Thermodesulfobacteriota</taxon>
        <taxon>Desulfobacteria</taxon>
        <taxon>Desulfobacterales</taxon>
        <taxon>Desulfobacteriaceae</taxon>
        <taxon>Desulfobacterium</taxon>
        <taxon>environmental samples</taxon>
    </lineage>
</organism>
<dbReference type="InterPro" id="IPR052019">
    <property type="entry name" value="F420H2_bilvrd_red/Heme_oxyg"/>
</dbReference>
<sequence length="159" mass="18216">MENKRLENYIMHYIETHNTMSLATERDGKPHAATVFFINIGFDLYFFSSPTSRHGENFSLNPMVSATINEDYSDWQSIKGIQLEGVVTMVGGILENIRLSRLYIKKFPDVVDFLFSPQKLGAAIARKVAGVNYYKLEPSKIYFLNNELGFGHRDELILK</sequence>
<evidence type="ECO:0000313" key="3">
    <source>
        <dbReference type="EMBL" id="SPD76433.1"/>
    </source>
</evidence>
<dbReference type="Gene3D" id="2.30.110.10">
    <property type="entry name" value="Electron Transport, Fmn-binding Protein, Chain A"/>
    <property type="match status" value="1"/>
</dbReference>
<evidence type="ECO:0000259" key="2">
    <source>
        <dbReference type="Pfam" id="PF01243"/>
    </source>
</evidence>
<evidence type="ECO:0000256" key="1">
    <source>
        <dbReference type="ARBA" id="ARBA00023002"/>
    </source>
</evidence>
<dbReference type="SUPFAM" id="SSF50475">
    <property type="entry name" value="FMN-binding split barrel"/>
    <property type="match status" value="1"/>
</dbReference>
<accession>A0A445N416</accession>
<dbReference type="EMBL" id="OJIN01000240">
    <property type="protein sequence ID" value="SPD76433.1"/>
    <property type="molecule type" value="Genomic_DNA"/>
</dbReference>